<feature type="transmembrane region" description="Helical" evidence="7">
    <location>
        <begin position="46"/>
        <end position="67"/>
    </location>
</feature>
<evidence type="ECO:0000256" key="2">
    <source>
        <dbReference type="ARBA" id="ARBA00005308"/>
    </source>
</evidence>
<dbReference type="PANTHER" id="PTHR31815">
    <property type="entry name" value="AGAP005329-PA"/>
    <property type="match status" value="1"/>
</dbReference>
<protein>
    <recommendedName>
        <fullName evidence="10">Transmembrane protein 200B</fullName>
    </recommendedName>
</protein>
<sequence>MKTQRAQDDTPTSPSHRQKSRFTLRGRKKKDGVIQGKLRIRSMPGAFLVLGVIVVVAGTALAVAGYWPYRISRSSILGVADGESISESQTSGWTLGAKGLLSTASLIHTERMKLLGPVIMGVGLFILICANTVLYENRDRETQMLLAQMRSVICSVSAAVPSADLKEIAAVSSVAKHYQWVSGLPAAHLNILCLQQLASSEPLLRTRHHIYQDDSVGSIYQQAVLQTEALHHQESEPPPSLDSSHSNSCNSSQTDFNTQSDTEHGSITSFNRQAAPVVKLNNCLVSANSMSTLGVDEVDMPVVQPRRCHSISYRTNPYTAQTGVHVQGELHTPTEEGQISQLVVMRKEVNSQVCVNIPRQIADVVEEQTHRSWPRLDLGSGRRYLKLENKEDSVDKLLDHLELQCSQWDKSFGSGPFQ</sequence>
<dbReference type="KEGG" id="malb:109963697"/>
<organism evidence="8 9">
    <name type="scientific">Monopterus albus</name>
    <name type="common">Swamp eel</name>
    <dbReference type="NCBI Taxonomy" id="43700"/>
    <lineage>
        <taxon>Eukaryota</taxon>
        <taxon>Metazoa</taxon>
        <taxon>Chordata</taxon>
        <taxon>Craniata</taxon>
        <taxon>Vertebrata</taxon>
        <taxon>Euteleostomi</taxon>
        <taxon>Actinopterygii</taxon>
        <taxon>Neopterygii</taxon>
        <taxon>Teleostei</taxon>
        <taxon>Neoteleostei</taxon>
        <taxon>Acanthomorphata</taxon>
        <taxon>Anabantaria</taxon>
        <taxon>Synbranchiformes</taxon>
        <taxon>Synbranchidae</taxon>
        <taxon>Monopterus</taxon>
    </lineage>
</organism>
<evidence type="ECO:0000256" key="6">
    <source>
        <dbReference type="SAM" id="MobiDB-lite"/>
    </source>
</evidence>
<dbReference type="InterPro" id="IPR018787">
    <property type="entry name" value="DUF2371_TMEM200"/>
</dbReference>
<proteinExistence type="inferred from homology"/>
<evidence type="ECO:0000256" key="5">
    <source>
        <dbReference type="ARBA" id="ARBA00023136"/>
    </source>
</evidence>
<reference evidence="8" key="2">
    <citation type="submission" date="2025-09" db="UniProtKB">
        <authorList>
            <consortium name="Ensembl"/>
        </authorList>
    </citation>
    <scope>IDENTIFICATION</scope>
</reference>
<reference evidence="8" key="1">
    <citation type="submission" date="2025-08" db="UniProtKB">
        <authorList>
            <consortium name="Ensembl"/>
        </authorList>
    </citation>
    <scope>IDENTIFICATION</scope>
</reference>
<dbReference type="PANTHER" id="PTHR31815:SF3">
    <property type="entry name" value="TRANSMEMBRANE PROTEIN 200B"/>
    <property type="match status" value="1"/>
</dbReference>
<keyword evidence="9" id="KW-1185">Reference proteome</keyword>
<feature type="compositionally biased region" description="Polar residues" evidence="6">
    <location>
        <begin position="253"/>
        <end position="266"/>
    </location>
</feature>
<dbReference type="OrthoDB" id="9994280at2759"/>
<dbReference type="Pfam" id="PF10177">
    <property type="entry name" value="DUF2371"/>
    <property type="match status" value="1"/>
</dbReference>
<dbReference type="Ensembl" id="ENSMALT00000008626.1">
    <property type="protein sequence ID" value="ENSMALP00000008448.1"/>
    <property type="gene ID" value="ENSMALG00000006010.1"/>
</dbReference>
<accession>A0A3Q3IT85</accession>
<dbReference type="AlphaFoldDB" id="A0A3Q3IT85"/>
<feature type="compositionally biased region" description="Low complexity" evidence="6">
    <location>
        <begin position="241"/>
        <end position="252"/>
    </location>
</feature>
<feature type="transmembrane region" description="Helical" evidence="7">
    <location>
        <begin position="114"/>
        <end position="135"/>
    </location>
</feature>
<keyword evidence="3 7" id="KW-0812">Transmembrane</keyword>
<evidence type="ECO:0000256" key="4">
    <source>
        <dbReference type="ARBA" id="ARBA00022989"/>
    </source>
</evidence>
<feature type="region of interest" description="Disordered" evidence="6">
    <location>
        <begin position="1"/>
        <end position="29"/>
    </location>
</feature>
<name>A0A3Q3IT85_MONAL</name>
<dbReference type="GO" id="GO:0016020">
    <property type="term" value="C:membrane"/>
    <property type="evidence" value="ECO:0007669"/>
    <property type="project" value="UniProtKB-SubCell"/>
</dbReference>
<comment type="subcellular location">
    <subcellularLocation>
        <location evidence="1">Membrane</location>
        <topology evidence="1">Multi-pass membrane protein</topology>
    </subcellularLocation>
</comment>
<evidence type="ECO:0000256" key="3">
    <source>
        <dbReference type="ARBA" id="ARBA00022692"/>
    </source>
</evidence>
<evidence type="ECO:0000256" key="7">
    <source>
        <dbReference type="SAM" id="Phobius"/>
    </source>
</evidence>
<dbReference type="CTD" id="399474"/>
<evidence type="ECO:0000313" key="8">
    <source>
        <dbReference type="Ensembl" id="ENSMALP00000008448.1"/>
    </source>
</evidence>
<feature type="compositionally biased region" description="Basic residues" evidence="6">
    <location>
        <begin position="16"/>
        <end position="29"/>
    </location>
</feature>
<dbReference type="RefSeq" id="XP_020462087.1">
    <property type="nucleotide sequence ID" value="XM_020606431.1"/>
</dbReference>
<dbReference type="Proteomes" id="UP000261600">
    <property type="component" value="Unplaced"/>
</dbReference>
<evidence type="ECO:0008006" key="10">
    <source>
        <dbReference type="Google" id="ProtNLM"/>
    </source>
</evidence>
<dbReference type="GeneID" id="109963697"/>
<evidence type="ECO:0000313" key="9">
    <source>
        <dbReference type="Proteomes" id="UP000261600"/>
    </source>
</evidence>
<keyword evidence="5 7" id="KW-0472">Membrane</keyword>
<keyword evidence="4 7" id="KW-1133">Transmembrane helix</keyword>
<feature type="region of interest" description="Disordered" evidence="6">
    <location>
        <begin position="229"/>
        <end position="266"/>
    </location>
</feature>
<comment type="similarity">
    <text evidence="2">Belongs to the TMEM200 family.</text>
</comment>
<evidence type="ECO:0000256" key="1">
    <source>
        <dbReference type="ARBA" id="ARBA00004141"/>
    </source>
</evidence>